<evidence type="ECO:0000313" key="5">
    <source>
        <dbReference type="Proteomes" id="UP000507245"/>
    </source>
</evidence>
<feature type="compositionally biased region" description="Basic and acidic residues" evidence="1">
    <location>
        <begin position="37"/>
        <end position="50"/>
    </location>
</feature>
<sequence length="90" mass="10189">MAPKLGQNCSTSVYLIFAITVADWDTATPSAQKRERRRELRDTVLGREPELSESCMNNPNPYRFRKVSEGPQQPKSETYQWKGAARAPCA</sequence>
<dbReference type="Proteomes" id="UP000507245">
    <property type="component" value="Unassembled WGS sequence"/>
</dbReference>
<feature type="region of interest" description="Disordered" evidence="1">
    <location>
        <begin position="28"/>
        <end position="90"/>
    </location>
</feature>
<dbReference type="EMBL" id="CAEKDK010000003">
    <property type="protein sequence ID" value="CAB4273849.1"/>
    <property type="molecule type" value="Genomic_DNA"/>
</dbReference>
<organism evidence="3 5">
    <name type="scientific">Prunus armeniaca</name>
    <name type="common">Apricot</name>
    <name type="synonym">Armeniaca vulgaris</name>
    <dbReference type="NCBI Taxonomy" id="36596"/>
    <lineage>
        <taxon>Eukaryota</taxon>
        <taxon>Viridiplantae</taxon>
        <taxon>Streptophyta</taxon>
        <taxon>Embryophyta</taxon>
        <taxon>Tracheophyta</taxon>
        <taxon>Spermatophyta</taxon>
        <taxon>Magnoliopsida</taxon>
        <taxon>eudicotyledons</taxon>
        <taxon>Gunneridae</taxon>
        <taxon>Pentapetalae</taxon>
        <taxon>rosids</taxon>
        <taxon>fabids</taxon>
        <taxon>Rosales</taxon>
        <taxon>Rosaceae</taxon>
        <taxon>Amygdaloideae</taxon>
        <taxon>Amygdaleae</taxon>
        <taxon>Prunus</taxon>
    </lineage>
</organism>
<keyword evidence="5" id="KW-1185">Reference proteome</keyword>
<reference evidence="5" key="1">
    <citation type="journal article" date="2020" name="Genome Biol.">
        <title>Gamete binning: chromosome-level and haplotype-resolved genome assembly enabled by high-throughput single-cell sequencing of gamete genomes.</title>
        <authorList>
            <person name="Campoy J.A."/>
            <person name="Sun H."/>
            <person name="Goel M."/>
            <person name="Jiao W.-B."/>
            <person name="Folz-Donahue K."/>
            <person name="Wang N."/>
            <person name="Rubio M."/>
            <person name="Liu C."/>
            <person name="Kukat C."/>
            <person name="Ruiz D."/>
            <person name="Huettel B."/>
            <person name="Schneeberger K."/>
        </authorList>
    </citation>
    <scope>NUCLEOTIDE SEQUENCE [LARGE SCALE GENOMIC DNA]</scope>
    <source>
        <strain evidence="5">cv. Rojo Pasion</strain>
    </source>
</reference>
<evidence type="ECO:0000256" key="1">
    <source>
        <dbReference type="SAM" id="MobiDB-lite"/>
    </source>
</evidence>
<accession>A0A6J5WVG2</accession>
<dbReference type="OrthoDB" id="10393624at2759"/>
<evidence type="ECO:0000313" key="3">
    <source>
        <dbReference type="EMBL" id="CAB4304303.1"/>
    </source>
</evidence>
<dbReference type="AlphaFoldDB" id="A0A6J5WVG2"/>
<evidence type="ECO:0000313" key="2">
    <source>
        <dbReference type="EMBL" id="CAB4273849.1"/>
    </source>
</evidence>
<gene>
    <name evidence="2" type="ORF">CURHAP_LOCUS22063</name>
    <name evidence="3" type="ORF">ORAREDHAP_LOCUS21798</name>
</gene>
<protein>
    <submittedName>
        <fullName evidence="3">Uncharacterized protein</fullName>
    </submittedName>
</protein>
<evidence type="ECO:0000313" key="4">
    <source>
        <dbReference type="Proteomes" id="UP000507222"/>
    </source>
</evidence>
<name>A0A6J5WVG2_PRUAR</name>
<proteinExistence type="predicted"/>
<dbReference type="EMBL" id="CAEKKB010000003">
    <property type="protein sequence ID" value="CAB4304303.1"/>
    <property type="molecule type" value="Genomic_DNA"/>
</dbReference>
<reference evidence="3 4" key="2">
    <citation type="submission" date="2020-05" db="EMBL/GenBank/DDBJ databases">
        <authorList>
            <person name="Campoy J."/>
            <person name="Schneeberger K."/>
            <person name="Spophaly S."/>
        </authorList>
    </citation>
    <scope>NUCLEOTIDE SEQUENCE [LARGE SCALE GENOMIC DNA]</scope>
    <source>
        <strain evidence="3">PruArmRojPasFocal</strain>
    </source>
</reference>
<dbReference type="Proteomes" id="UP000507222">
    <property type="component" value="Unassembled WGS sequence"/>
</dbReference>
<feature type="compositionally biased region" description="Polar residues" evidence="1">
    <location>
        <begin position="70"/>
        <end position="79"/>
    </location>
</feature>